<feature type="transmembrane region" description="Helical" evidence="1">
    <location>
        <begin position="20"/>
        <end position="39"/>
    </location>
</feature>
<feature type="transmembrane region" description="Helical" evidence="1">
    <location>
        <begin position="305"/>
        <end position="324"/>
    </location>
</feature>
<feature type="transmembrane region" description="Helical" evidence="1">
    <location>
        <begin position="276"/>
        <end position="299"/>
    </location>
</feature>
<keyword evidence="1" id="KW-0472">Membrane</keyword>
<dbReference type="PANTHER" id="PTHR35043:SF7">
    <property type="entry name" value="TRANSCRIPTION FACTOR DOMAIN-CONTAINING PROTEIN"/>
    <property type="match status" value="1"/>
</dbReference>
<keyword evidence="3" id="KW-1185">Reference proteome</keyword>
<protein>
    <submittedName>
        <fullName evidence="2">Uncharacterized protein</fullName>
    </submittedName>
</protein>
<dbReference type="OrthoDB" id="3061561at2759"/>
<evidence type="ECO:0000313" key="3">
    <source>
        <dbReference type="Proteomes" id="UP000799423"/>
    </source>
</evidence>
<proteinExistence type="predicted"/>
<organism evidence="2 3">
    <name type="scientific">Plenodomus tracheiphilus IPT5</name>
    <dbReference type="NCBI Taxonomy" id="1408161"/>
    <lineage>
        <taxon>Eukaryota</taxon>
        <taxon>Fungi</taxon>
        <taxon>Dikarya</taxon>
        <taxon>Ascomycota</taxon>
        <taxon>Pezizomycotina</taxon>
        <taxon>Dothideomycetes</taxon>
        <taxon>Pleosporomycetidae</taxon>
        <taxon>Pleosporales</taxon>
        <taxon>Pleosporineae</taxon>
        <taxon>Leptosphaeriaceae</taxon>
        <taxon>Plenodomus</taxon>
    </lineage>
</organism>
<accession>A0A6A7BG44</accession>
<evidence type="ECO:0000256" key="1">
    <source>
        <dbReference type="SAM" id="Phobius"/>
    </source>
</evidence>
<sequence length="353" mass="39858">MPNWTVENVGWASEPQSRGTIGLLWSCFATIFLCTWSAIHPNLPAIGESQREIFRRRVGYVVGALVMPEAFVLIALSEAMAAWEIKSASSSLVSFKWTMQQAFFINMGGVVISDVSKTSPETTRVDPRQLIELFSQRGLLSPALESSDIDDRSKSDCIVKSIAATQILWFIAQIIGRAANSMSVTTIELFTLSNVCCGAIMYIAWWKKPFDIRTPIVLEVPGPLQDQQNIKRVGLDQWHFKSSNKTMIIWILSFSLFGGLQILAWRFYFPSEAEKWLWRASSIYCSAAPVMWLIVVVMLDVSSQVYLPQVWVLGALYSVTRLYMFVEMFVGLRSVPVDVYQTVQWSQYFPALG</sequence>
<gene>
    <name evidence="2" type="ORF">T440DRAFT_388762</name>
</gene>
<reference evidence="2" key="1">
    <citation type="submission" date="2020-01" db="EMBL/GenBank/DDBJ databases">
        <authorList>
            <consortium name="DOE Joint Genome Institute"/>
            <person name="Haridas S."/>
            <person name="Albert R."/>
            <person name="Binder M."/>
            <person name="Bloem J."/>
            <person name="Labutti K."/>
            <person name="Salamov A."/>
            <person name="Andreopoulos B."/>
            <person name="Baker S.E."/>
            <person name="Barry K."/>
            <person name="Bills G."/>
            <person name="Bluhm B.H."/>
            <person name="Cannon C."/>
            <person name="Castanera R."/>
            <person name="Culley D.E."/>
            <person name="Daum C."/>
            <person name="Ezra D."/>
            <person name="Gonzalez J.B."/>
            <person name="Henrissat B."/>
            <person name="Kuo A."/>
            <person name="Liang C."/>
            <person name="Lipzen A."/>
            <person name="Lutzoni F."/>
            <person name="Magnuson J."/>
            <person name="Mondo S."/>
            <person name="Nolan M."/>
            <person name="Ohm R."/>
            <person name="Pangilinan J."/>
            <person name="Park H.-J."/>
            <person name="Ramirez L."/>
            <person name="Alfaro M."/>
            <person name="Sun H."/>
            <person name="Tritt A."/>
            <person name="Yoshinaga Y."/>
            <person name="Zwiers L.-H."/>
            <person name="Turgeon B.G."/>
            <person name="Goodwin S.B."/>
            <person name="Spatafora J.W."/>
            <person name="Crous P.W."/>
            <person name="Grigoriev I.V."/>
        </authorList>
    </citation>
    <scope>NUCLEOTIDE SEQUENCE</scope>
    <source>
        <strain evidence="2">IPT5</strain>
    </source>
</reference>
<feature type="transmembrane region" description="Helical" evidence="1">
    <location>
        <begin position="60"/>
        <end position="83"/>
    </location>
</feature>
<feature type="transmembrane region" description="Helical" evidence="1">
    <location>
        <begin position="187"/>
        <end position="205"/>
    </location>
</feature>
<dbReference type="Proteomes" id="UP000799423">
    <property type="component" value="Unassembled WGS sequence"/>
</dbReference>
<dbReference type="EMBL" id="MU006293">
    <property type="protein sequence ID" value="KAF2854411.1"/>
    <property type="molecule type" value="Genomic_DNA"/>
</dbReference>
<dbReference type="AlphaFoldDB" id="A0A6A7BG44"/>
<keyword evidence="1" id="KW-1133">Transmembrane helix</keyword>
<dbReference type="PANTHER" id="PTHR35043">
    <property type="entry name" value="TRANSCRIPTION FACTOR DOMAIN-CONTAINING PROTEIN"/>
    <property type="match status" value="1"/>
</dbReference>
<keyword evidence="1" id="KW-0812">Transmembrane</keyword>
<evidence type="ECO:0000313" key="2">
    <source>
        <dbReference type="EMBL" id="KAF2854411.1"/>
    </source>
</evidence>
<feature type="transmembrane region" description="Helical" evidence="1">
    <location>
        <begin position="247"/>
        <end position="269"/>
    </location>
</feature>
<name>A0A6A7BG44_9PLEO</name>